<dbReference type="AlphaFoldDB" id="A0A7W3QJU4"/>
<gene>
    <name evidence="1" type="ORF">HNR61_001412</name>
</gene>
<evidence type="ECO:0000313" key="1">
    <source>
        <dbReference type="EMBL" id="MBA8949814.1"/>
    </source>
</evidence>
<keyword evidence="2" id="KW-1185">Reference proteome</keyword>
<comment type="caution">
    <text evidence="1">The sequence shown here is derived from an EMBL/GenBank/DDBJ whole genome shotgun (WGS) entry which is preliminary data.</text>
</comment>
<protein>
    <submittedName>
        <fullName evidence="1">Uncharacterized protein</fullName>
    </submittedName>
</protein>
<reference evidence="1 2" key="1">
    <citation type="submission" date="2020-08" db="EMBL/GenBank/DDBJ databases">
        <title>Genomic Encyclopedia of Type Strains, Phase IV (KMG-IV): sequencing the most valuable type-strain genomes for metagenomic binning, comparative biology and taxonomic classification.</title>
        <authorList>
            <person name="Goeker M."/>
        </authorList>
    </citation>
    <scope>NUCLEOTIDE SEQUENCE [LARGE SCALE GENOMIC DNA]</scope>
    <source>
        <strain evidence="1 2">DSM 44197</strain>
    </source>
</reference>
<dbReference type="RefSeq" id="WP_182842179.1">
    <property type="nucleotide sequence ID" value="NZ_BAAALP010000025.1"/>
</dbReference>
<organism evidence="1 2">
    <name type="scientific">Actinomadura namibiensis</name>
    <dbReference type="NCBI Taxonomy" id="182080"/>
    <lineage>
        <taxon>Bacteria</taxon>
        <taxon>Bacillati</taxon>
        <taxon>Actinomycetota</taxon>
        <taxon>Actinomycetes</taxon>
        <taxon>Streptosporangiales</taxon>
        <taxon>Thermomonosporaceae</taxon>
        <taxon>Actinomadura</taxon>
    </lineage>
</organism>
<sequence length="217" mass="24183">MERDTVERLRAEASRGDYASMARLARALYESGLGPREVVRECYGVDFPEELFVLVDAGPWPPDLLAYFTDQPWQLAVPPELGGPLDGYEELVETELLLLARDPDLVPLFRIPSPTPGRDDRVICYRLDDLRAGRSTVYGLATGSHPGEVRDAAAVRCGESMLQVLRDAHLGHLHALEEEARWPGDRGAGSVHPSEIEGTRECVELLRDLIREVDGRR</sequence>
<dbReference type="Proteomes" id="UP000572680">
    <property type="component" value="Unassembled WGS sequence"/>
</dbReference>
<evidence type="ECO:0000313" key="2">
    <source>
        <dbReference type="Proteomes" id="UP000572680"/>
    </source>
</evidence>
<dbReference type="EMBL" id="JACJIA010000001">
    <property type="protein sequence ID" value="MBA8949814.1"/>
    <property type="molecule type" value="Genomic_DNA"/>
</dbReference>
<name>A0A7W3QJU4_ACTNM</name>
<accession>A0A7W3QJU4</accession>
<proteinExistence type="predicted"/>